<evidence type="ECO:0000313" key="3">
    <source>
        <dbReference type="Ensembl" id="ENSPMRP00000011185.1"/>
    </source>
</evidence>
<sequence length="374" mass="42548">MKCFEKLVRNCILSCLPVGPDPYQFAYKAKRSTEDAVAMALYADLTHLEKQGNYTRLLFVDFSSAFNTILPHRLVPKLLDLGLPPCLCRWILDFLSNHSQRVRLGSHVSADLITNTGMPQGCVLSPLLYTLYTADCAPKYPSNKIIKFTNDTTVVGLITAGEGEAAYRKEVEQLGEWCRKNNLLLNLKKTKEIIVDFRKCKLNIQPLIIEGKCVEQVSVFRFLGMELRDDLTWGENSKDLVKRAQQRLYFLRILRKNNLSKELLVAFYHCTVECILTYGLCVWFGSCMAREKTMLSRVVKTAERIIGCTLSTLDQIYAARCHKKAAEIAQDSTHPRNDLFQLLPSGRRYRVIKARTSCLRNSFYANAILVLNAA</sequence>
<dbReference type="GO" id="GO:0008168">
    <property type="term" value="F:methyltransferase activity"/>
    <property type="evidence" value="ECO:0007669"/>
    <property type="project" value="InterPro"/>
</dbReference>
<evidence type="ECO:0000259" key="2">
    <source>
        <dbReference type="PROSITE" id="PS50878"/>
    </source>
</evidence>
<name>A0A670IGJ8_PODMU</name>
<feature type="domain" description="Reverse transcriptase" evidence="2">
    <location>
        <begin position="1"/>
        <end position="227"/>
    </location>
</feature>
<feature type="transmembrane region" description="Helical" evidence="1">
    <location>
        <begin position="263"/>
        <end position="285"/>
    </location>
</feature>
<dbReference type="InterPro" id="IPR043502">
    <property type="entry name" value="DNA/RNA_pol_sf"/>
</dbReference>
<keyword evidence="1" id="KW-0472">Membrane</keyword>
<evidence type="ECO:0000256" key="1">
    <source>
        <dbReference type="SAM" id="Phobius"/>
    </source>
</evidence>
<reference evidence="3" key="3">
    <citation type="submission" date="2025-09" db="UniProtKB">
        <authorList>
            <consortium name="Ensembl"/>
        </authorList>
    </citation>
    <scope>IDENTIFICATION</scope>
</reference>
<dbReference type="GO" id="GO:0016706">
    <property type="term" value="F:2-oxoglutarate-dependent dioxygenase activity"/>
    <property type="evidence" value="ECO:0007669"/>
    <property type="project" value="InterPro"/>
</dbReference>
<dbReference type="PROSITE" id="PS50878">
    <property type="entry name" value="RT_POL"/>
    <property type="match status" value="1"/>
</dbReference>
<dbReference type="Proteomes" id="UP000472272">
    <property type="component" value="Chromosome 1"/>
</dbReference>
<dbReference type="Pfam" id="PF00078">
    <property type="entry name" value="RVT_1"/>
    <property type="match status" value="1"/>
</dbReference>
<dbReference type="GeneTree" id="ENSGT01120000271821"/>
<reference evidence="3" key="2">
    <citation type="submission" date="2025-08" db="UniProtKB">
        <authorList>
            <consortium name="Ensembl"/>
        </authorList>
    </citation>
    <scope>IDENTIFICATION</scope>
</reference>
<keyword evidence="1" id="KW-1133">Transmembrane helix</keyword>
<dbReference type="OMA" id="CTVECIL"/>
<dbReference type="PANTHER" id="PTHR33332">
    <property type="entry name" value="REVERSE TRANSCRIPTASE DOMAIN-CONTAINING PROTEIN"/>
    <property type="match status" value="1"/>
</dbReference>
<dbReference type="Pfam" id="PF09004">
    <property type="entry name" value="ALKBH8_N"/>
    <property type="match status" value="1"/>
</dbReference>
<protein>
    <recommendedName>
        <fullName evidence="2">Reverse transcriptase domain-containing protein</fullName>
    </recommendedName>
</protein>
<dbReference type="SUPFAM" id="SSF56672">
    <property type="entry name" value="DNA/RNA polymerases"/>
    <property type="match status" value="1"/>
</dbReference>
<evidence type="ECO:0000313" key="4">
    <source>
        <dbReference type="Proteomes" id="UP000472272"/>
    </source>
</evidence>
<reference evidence="3 4" key="1">
    <citation type="journal article" date="2019" name="Proc. Natl. Acad. Sci. U.S.A.">
        <title>Regulatory changes in pterin and carotenoid genes underlie balanced color polymorphisms in the wall lizard.</title>
        <authorList>
            <person name="Andrade P."/>
            <person name="Pinho C."/>
            <person name="Perez I de Lanuza G."/>
            <person name="Afonso S."/>
            <person name="Brejcha J."/>
            <person name="Rubin C.J."/>
            <person name="Wallerman O."/>
            <person name="Pereira P."/>
            <person name="Sabatino S.J."/>
            <person name="Bellati A."/>
            <person name="Pellitteri-Rosa D."/>
            <person name="Bosakova Z."/>
            <person name="Bunikis I."/>
            <person name="Carretero M.A."/>
            <person name="Feiner N."/>
            <person name="Marsik P."/>
            <person name="Pauperio F."/>
            <person name="Salvi D."/>
            <person name="Soler L."/>
            <person name="While G.M."/>
            <person name="Uller T."/>
            <person name="Font E."/>
            <person name="Andersson L."/>
            <person name="Carneiro M."/>
        </authorList>
    </citation>
    <scope>NUCLEOTIDE SEQUENCE</scope>
</reference>
<dbReference type="InterPro" id="IPR015095">
    <property type="entry name" value="AlkB_hom8_N"/>
</dbReference>
<keyword evidence="1" id="KW-0812">Transmembrane</keyword>
<keyword evidence="4" id="KW-1185">Reference proteome</keyword>
<accession>A0A670IGJ8</accession>
<dbReference type="AlphaFoldDB" id="A0A670IGJ8"/>
<proteinExistence type="predicted"/>
<organism evidence="3 4">
    <name type="scientific">Podarcis muralis</name>
    <name type="common">Wall lizard</name>
    <name type="synonym">Lacerta muralis</name>
    <dbReference type="NCBI Taxonomy" id="64176"/>
    <lineage>
        <taxon>Eukaryota</taxon>
        <taxon>Metazoa</taxon>
        <taxon>Chordata</taxon>
        <taxon>Craniata</taxon>
        <taxon>Vertebrata</taxon>
        <taxon>Euteleostomi</taxon>
        <taxon>Lepidosauria</taxon>
        <taxon>Squamata</taxon>
        <taxon>Bifurcata</taxon>
        <taxon>Unidentata</taxon>
        <taxon>Episquamata</taxon>
        <taxon>Laterata</taxon>
        <taxon>Lacertibaenia</taxon>
        <taxon>Lacertidae</taxon>
        <taxon>Podarcis</taxon>
    </lineage>
</organism>
<dbReference type="InterPro" id="IPR000477">
    <property type="entry name" value="RT_dom"/>
</dbReference>
<dbReference type="Ensembl" id="ENSPMRT00000011948.1">
    <property type="protein sequence ID" value="ENSPMRP00000011185.1"/>
    <property type="gene ID" value="ENSPMRG00000007475.1"/>
</dbReference>